<organism evidence="1 2">
    <name type="scientific">Leptospira weilii serovar Topaz str. LT2116</name>
    <dbReference type="NCBI Taxonomy" id="1088540"/>
    <lineage>
        <taxon>Bacteria</taxon>
        <taxon>Pseudomonadati</taxon>
        <taxon>Spirochaetota</taxon>
        <taxon>Spirochaetia</taxon>
        <taxon>Leptospirales</taxon>
        <taxon>Leptospiraceae</taxon>
        <taxon>Leptospira</taxon>
    </lineage>
</organism>
<dbReference type="AlphaFoldDB" id="M3FIC2"/>
<sequence>MRKNKNFALSLLRYDAKENISNLKKFSGNGRTFRVAKVRTRASEFERKAARKKEKAESSFGL</sequence>
<dbReference type="EMBL" id="AHOR02000061">
    <property type="protein sequence ID" value="EMF80212.1"/>
    <property type="molecule type" value="Genomic_DNA"/>
</dbReference>
<evidence type="ECO:0000313" key="2">
    <source>
        <dbReference type="Proteomes" id="UP000011770"/>
    </source>
</evidence>
<evidence type="ECO:0000313" key="1">
    <source>
        <dbReference type="EMBL" id="EMF80212.1"/>
    </source>
</evidence>
<gene>
    <name evidence="1" type="ORF">LEP1GSC188_2456</name>
</gene>
<proteinExistence type="predicted"/>
<protein>
    <submittedName>
        <fullName evidence="1">Uncharacterized protein</fullName>
    </submittedName>
</protein>
<accession>M3FIC2</accession>
<reference evidence="1 2" key="1">
    <citation type="submission" date="2013-01" db="EMBL/GenBank/DDBJ databases">
        <authorList>
            <person name="Harkins D.M."/>
            <person name="Durkin A.S."/>
            <person name="Brinkac L.M."/>
            <person name="Haft D.H."/>
            <person name="Selengut J.D."/>
            <person name="Sanka R."/>
            <person name="DePew J."/>
            <person name="Purushe J."/>
            <person name="Tulsiani S.M."/>
            <person name="Graham G.C."/>
            <person name="Burns M.-A."/>
            <person name="Dohnt M.F."/>
            <person name="Smythe L.D."/>
            <person name="McKay D.B."/>
            <person name="Craig S.B."/>
            <person name="Vinetz J.M."/>
            <person name="Sutton G.G."/>
            <person name="Nierman W.C."/>
            <person name="Fouts D.E."/>
        </authorList>
    </citation>
    <scope>NUCLEOTIDE SEQUENCE [LARGE SCALE GENOMIC DNA]</scope>
    <source>
        <strain evidence="1 2">LT2116</strain>
    </source>
</reference>
<name>M3FIC2_9LEPT</name>
<dbReference type="Proteomes" id="UP000011770">
    <property type="component" value="Unassembled WGS sequence"/>
</dbReference>
<comment type="caution">
    <text evidence="1">The sequence shown here is derived from an EMBL/GenBank/DDBJ whole genome shotgun (WGS) entry which is preliminary data.</text>
</comment>